<proteinExistence type="predicted"/>
<dbReference type="Proteomes" id="UP000594638">
    <property type="component" value="Unassembled WGS sequence"/>
</dbReference>
<dbReference type="InterPro" id="IPR009069">
    <property type="entry name" value="Cys_alpha_HP_mot_SF"/>
</dbReference>
<dbReference type="Gene3D" id="1.10.287.1130">
    <property type="entry name" value="CytochromE C oxidase copper chaperone"/>
    <property type="match status" value="1"/>
</dbReference>
<dbReference type="Pfam" id="PF08991">
    <property type="entry name" value="CMC4"/>
    <property type="match status" value="1"/>
</dbReference>
<dbReference type="OrthoDB" id="13601at2759"/>
<comment type="caution">
    <text evidence="1">The sequence shown here is derived from an EMBL/GenBank/DDBJ whole genome shotgun (WGS) entry which is preliminary data.</text>
</comment>
<dbReference type="AlphaFoldDB" id="A0A8S0RF07"/>
<dbReference type="PANTHER" id="PTHR37750">
    <property type="entry name" value="COX19-LIKE CHCH FAMILY PROTEIN"/>
    <property type="match status" value="1"/>
</dbReference>
<organism evidence="1 2">
    <name type="scientific">Olea europaea subsp. europaea</name>
    <dbReference type="NCBI Taxonomy" id="158383"/>
    <lineage>
        <taxon>Eukaryota</taxon>
        <taxon>Viridiplantae</taxon>
        <taxon>Streptophyta</taxon>
        <taxon>Embryophyta</taxon>
        <taxon>Tracheophyta</taxon>
        <taxon>Spermatophyta</taxon>
        <taxon>Magnoliopsida</taxon>
        <taxon>eudicotyledons</taxon>
        <taxon>Gunneridae</taxon>
        <taxon>Pentapetalae</taxon>
        <taxon>asterids</taxon>
        <taxon>lamiids</taxon>
        <taxon>Lamiales</taxon>
        <taxon>Oleaceae</taxon>
        <taxon>Oleeae</taxon>
        <taxon>Olea</taxon>
    </lineage>
</organism>
<dbReference type="InterPro" id="IPR027179">
    <property type="entry name" value="CMC4"/>
</dbReference>
<reference evidence="1 2" key="1">
    <citation type="submission" date="2019-12" db="EMBL/GenBank/DDBJ databases">
        <authorList>
            <person name="Alioto T."/>
            <person name="Alioto T."/>
            <person name="Gomez Garrido J."/>
        </authorList>
    </citation>
    <scope>NUCLEOTIDE SEQUENCE [LARGE SCALE GENOMIC DNA]</scope>
</reference>
<dbReference type="EMBL" id="CACTIH010003611">
    <property type="protein sequence ID" value="CAA2977770.1"/>
    <property type="molecule type" value="Genomic_DNA"/>
</dbReference>
<evidence type="ECO:0000313" key="2">
    <source>
        <dbReference type="Proteomes" id="UP000594638"/>
    </source>
</evidence>
<evidence type="ECO:0000313" key="1">
    <source>
        <dbReference type="EMBL" id="CAA2977770.1"/>
    </source>
</evidence>
<dbReference type="PROSITE" id="PS51808">
    <property type="entry name" value="CHCH"/>
    <property type="match status" value="1"/>
</dbReference>
<name>A0A8S0RF07_OLEEU</name>
<dbReference type="PANTHER" id="PTHR37750:SF1">
    <property type="entry name" value="COX19-LIKE CHCH FAMILY PROTEIN"/>
    <property type="match status" value="1"/>
</dbReference>
<protein>
    <recommendedName>
        <fullName evidence="3">CHCH domain-containing protein</fullName>
    </recommendedName>
</protein>
<evidence type="ECO:0008006" key="3">
    <source>
        <dbReference type="Google" id="ProtNLM"/>
    </source>
</evidence>
<sequence>MDAAHNPQQPVCAQEALDLLNCLTRSAYDQEKCIALLQSLHECVLSKKGRKFSLAEATGEKADSTTEKQS</sequence>
<dbReference type="Gramene" id="OE9A017416T1">
    <property type="protein sequence ID" value="OE9A017416C1"/>
    <property type="gene ID" value="OE9A017416"/>
</dbReference>
<dbReference type="SUPFAM" id="SSF47072">
    <property type="entry name" value="Cysteine alpha-hairpin motif"/>
    <property type="match status" value="1"/>
</dbReference>
<gene>
    <name evidence="1" type="ORF">OLEA9_A017416</name>
</gene>
<accession>A0A8S0RF07</accession>
<keyword evidence="2" id="KW-1185">Reference proteome</keyword>